<evidence type="ECO:0000256" key="12">
    <source>
        <dbReference type="ARBA" id="ARBA00022695"/>
    </source>
</evidence>
<evidence type="ECO:0000256" key="10">
    <source>
        <dbReference type="ARBA" id="ARBA00022679"/>
    </source>
</evidence>
<keyword evidence="11 18" id="KW-0812">Transmembrane</keyword>
<reference evidence="21" key="1">
    <citation type="submission" date="2016-10" db="EMBL/GenBank/DDBJ databases">
        <authorList>
            <person name="Varghese N."/>
            <person name="Submissions S."/>
        </authorList>
    </citation>
    <scope>NUCLEOTIDE SEQUENCE [LARGE SCALE GENOMIC DNA]</scope>
    <source>
        <strain evidence="21">BP1-148</strain>
    </source>
</reference>
<gene>
    <name evidence="20" type="ORF">SAMN04487901_10577</name>
</gene>
<dbReference type="Pfam" id="PF01148">
    <property type="entry name" value="CTP_transf_1"/>
    <property type="match status" value="1"/>
</dbReference>
<keyword evidence="14" id="KW-0443">Lipid metabolism</keyword>
<evidence type="ECO:0000256" key="6">
    <source>
        <dbReference type="ARBA" id="ARBA00012487"/>
    </source>
</evidence>
<evidence type="ECO:0000256" key="4">
    <source>
        <dbReference type="ARBA" id="ARBA00005189"/>
    </source>
</evidence>
<dbReference type="PANTHER" id="PTHR46382:SF1">
    <property type="entry name" value="PHOSPHATIDATE CYTIDYLYLTRANSFERASE"/>
    <property type="match status" value="1"/>
</dbReference>
<dbReference type="GO" id="GO:0005886">
    <property type="term" value="C:plasma membrane"/>
    <property type="evidence" value="ECO:0007669"/>
    <property type="project" value="UniProtKB-SubCell"/>
</dbReference>
<comment type="pathway">
    <text evidence="4">Lipid metabolism.</text>
</comment>
<evidence type="ECO:0000256" key="14">
    <source>
        <dbReference type="ARBA" id="ARBA00023098"/>
    </source>
</evidence>
<feature type="transmembrane region" description="Helical" evidence="19">
    <location>
        <begin position="114"/>
        <end position="133"/>
    </location>
</feature>
<evidence type="ECO:0000256" key="2">
    <source>
        <dbReference type="ARBA" id="ARBA00004651"/>
    </source>
</evidence>
<keyword evidence="16" id="KW-0594">Phospholipid biosynthesis</keyword>
<evidence type="ECO:0000256" key="1">
    <source>
        <dbReference type="ARBA" id="ARBA00001698"/>
    </source>
</evidence>
<dbReference type="InterPro" id="IPR000374">
    <property type="entry name" value="PC_trans"/>
</dbReference>
<dbReference type="Proteomes" id="UP000198779">
    <property type="component" value="Unassembled WGS sequence"/>
</dbReference>
<keyword evidence="12 18" id="KW-0548">Nucleotidyltransferase</keyword>
<dbReference type="GO" id="GO:0016024">
    <property type="term" value="P:CDP-diacylglycerol biosynthetic process"/>
    <property type="evidence" value="ECO:0007669"/>
    <property type="project" value="UniProtKB-UniPathway"/>
</dbReference>
<dbReference type="STRING" id="645274.SAMN04487901_10577"/>
<keyword evidence="17" id="KW-1208">Phospholipid metabolism</keyword>
<dbReference type="PANTHER" id="PTHR46382">
    <property type="entry name" value="PHOSPHATIDATE CYTIDYLYLTRANSFERASE"/>
    <property type="match status" value="1"/>
</dbReference>
<feature type="transmembrane region" description="Helical" evidence="19">
    <location>
        <begin position="139"/>
        <end position="161"/>
    </location>
</feature>
<evidence type="ECO:0000256" key="11">
    <source>
        <dbReference type="ARBA" id="ARBA00022692"/>
    </source>
</evidence>
<sequence>MKNFIVRTITGVFFVAAIVVSFLNPMAMVFLFALVTGLTIWEFCGLVNERPYVQVNQFISTVAGVYLFLAMAGHCSGYVNTDTVFIPYLITIVYLLIAELYLKAKDPINNWAYTMLPQMYIALPFSMLNVLAFPQAGSYSFVLPLSVFIFLWMNDTGAYLCGSLLGRHKLFPRVSPGKSWEGSIGGGLLVVGVAILIWWLLEQTQQHSDLNMWQWAGLGLTVVVFGTWGDLVESLLKRTLGIKDSGNILPGHGGMLDRFDSSLLAIPAAVVYLFTISLM</sequence>
<dbReference type="UniPathway" id="UPA00557">
    <property type="reaction ID" value="UER00614"/>
</dbReference>
<evidence type="ECO:0000256" key="17">
    <source>
        <dbReference type="ARBA" id="ARBA00023264"/>
    </source>
</evidence>
<keyword evidence="15 19" id="KW-0472">Membrane</keyword>
<evidence type="ECO:0000256" key="9">
    <source>
        <dbReference type="ARBA" id="ARBA00022516"/>
    </source>
</evidence>
<proteinExistence type="inferred from homology"/>
<dbReference type="RefSeq" id="WP_091816111.1">
    <property type="nucleotide sequence ID" value="NZ_FNCQ01000005.1"/>
</dbReference>
<evidence type="ECO:0000313" key="20">
    <source>
        <dbReference type="EMBL" id="SDG54266.1"/>
    </source>
</evidence>
<comment type="similarity">
    <text evidence="5 18">Belongs to the CDS family.</text>
</comment>
<keyword evidence="10 18" id="KW-0808">Transferase</keyword>
<evidence type="ECO:0000256" key="16">
    <source>
        <dbReference type="ARBA" id="ARBA00023209"/>
    </source>
</evidence>
<feature type="transmembrane region" description="Helical" evidence="19">
    <location>
        <begin position="261"/>
        <end position="278"/>
    </location>
</feature>
<dbReference type="PROSITE" id="PS01315">
    <property type="entry name" value="CDS"/>
    <property type="match status" value="1"/>
</dbReference>
<keyword evidence="13 19" id="KW-1133">Transmembrane helix</keyword>
<comment type="subcellular location">
    <subcellularLocation>
        <location evidence="2">Cell membrane</location>
        <topology evidence="2">Multi-pass membrane protein</topology>
    </subcellularLocation>
</comment>
<dbReference type="GO" id="GO:0004605">
    <property type="term" value="F:phosphatidate cytidylyltransferase activity"/>
    <property type="evidence" value="ECO:0007669"/>
    <property type="project" value="UniProtKB-EC"/>
</dbReference>
<comment type="catalytic activity">
    <reaction evidence="1 18">
        <text>a 1,2-diacyl-sn-glycero-3-phosphate + CTP + H(+) = a CDP-1,2-diacyl-sn-glycerol + diphosphate</text>
        <dbReference type="Rhea" id="RHEA:16229"/>
        <dbReference type="ChEBI" id="CHEBI:15378"/>
        <dbReference type="ChEBI" id="CHEBI:33019"/>
        <dbReference type="ChEBI" id="CHEBI:37563"/>
        <dbReference type="ChEBI" id="CHEBI:58332"/>
        <dbReference type="ChEBI" id="CHEBI:58608"/>
        <dbReference type="EC" id="2.7.7.41"/>
    </reaction>
</comment>
<keyword evidence="21" id="KW-1185">Reference proteome</keyword>
<dbReference type="AlphaFoldDB" id="A0A1G7V3C4"/>
<feature type="transmembrane region" description="Helical" evidence="19">
    <location>
        <begin position="213"/>
        <end position="232"/>
    </location>
</feature>
<evidence type="ECO:0000256" key="5">
    <source>
        <dbReference type="ARBA" id="ARBA00010185"/>
    </source>
</evidence>
<feature type="transmembrane region" description="Helical" evidence="19">
    <location>
        <begin position="182"/>
        <end position="201"/>
    </location>
</feature>
<organism evidence="20 21">
    <name type="scientific">Prevotella communis</name>
    <dbReference type="NCBI Taxonomy" id="2913614"/>
    <lineage>
        <taxon>Bacteria</taxon>
        <taxon>Pseudomonadati</taxon>
        <taxon>Bacteroidota</taxon>
        <taxon>Bacteroidia</taxon>
        <taxon>Bacteroidales</taxon>
        <taxon>Prevotellaceae</taxon>
        <taxon>Prevotella</taxon>
    </lineage>
</organism>
<evidence type="ECO:0000256" key="7">
    <source>
        <dbReference type="ARBA" id="ARBA00019373"/>
    </source>
</evidence>
<evidence type="ECO:0000256" key="3">
    <source>
        <dbReference type="ARBA" id="ARBA00005119"/>
    </source>
</evidence>
<evidence type="ECO:0000313" key="21">
    <source>
        <dbReference type="Proteomes" id="UP000198779"/>
    </source>
</evidence>
<dbReference type="EC" id="2.7.7.41" evidence="6 18"/>
<keyword evidence="9" id="KW-0444">Lipid biosynthesis</keyword>
<name>A0A1G7V3C4_9BACT</name>
<feature type="transmembrane region" description="Helical" evidence="19">
    <location>
        <begin position="59"/>
        <end position="79"/>
    </location>
</feature>
<accession>A0A1G7V3C4</accession>
<keyword evidence="8" id="KW-1003">Cell membrane</keyword>
<evidence type="ECO:0000256" key="19">
    <source>
        <dbReference type="SAM" id="Phobius"/>
    </source>
</evidence>
<evidence type="ECO:0000256" key="13">
    <source>
        <dbReference type="ARBA" id="ARBA00022989"/>
    </source>
</evidence>
<evidence type="ECO:0000256" key="18">
    <source>
        <dbReference type="RuleBase" id="RU003938"/>
    </source>
</evidence>
<dbReference type="EMBL" id="FNCQ01000005">
    <property type="protein sequence ID" value="SDG54266.1"/>
    <property type="molecule type" value="Genomic_DNA"/>
</dbReference>
<comment type="pathway">
    <text evidence="3 18">Phospholipid metabolism; CDP-diacylglycerol biosynthesis; CDP-diacylglycerol from sn-glycerol 3-phosphate: step 3/3.</text>
</comment>
<evidence type="ECO:0000256" key="15">
    <source>
        <dbReference type="ARBA" id="ARBA00023136"/>
    </source>
</evidence>
<evidence type="ECO:0000256" key="8">
    <source>
        <dbReference type="ARBA" id="ARBA00022475"/>
    </source>
</evidence>
<feature type="transmembrane region" description="Helical" evidence="19">
    <location>
        <begin position="85"/>
        <end position="102"/>
    </location>
</feature>
<protein>
    <recommendedName>
        <fullName evidence="7 18">Phosphatidate cytidylyltransferase</fullName>
        <ecNumber evidence="6 18">2.7.7.41</ecNumber>
    </recommendedName>
</protein>